<comment type="similarity">
    <text evidence="3">Belongs to the class-V pyridoxal-phosphate-dependent aminotransferase family.</text>
</comment>
<keyword evidence="7" id="KW-1185">Reference proteome</keyword>
<dbReference type="Pfam" id="PF00266">
    <property type="entry name" value="Aminotran_5"/>
    <property type="match status" value="1"/>
</dbReference>
<accession>A0A6F8YR36</accession>
<dbReference type="Gene3D" id="3.40.640.10">
    <property type="entry name" value="Type I PLP-dependent aspartate aminotransferase-like (Major domain)"/>
    <property type="match status" value="1"/>
</dbReference>
<dbReference type="InterPro" id="IPR015421">
    <property type="entry name" value="PyrdxlP-dep_Trfase_major"/>
</dbReference>
<dbReference type="KEGG" id="psuu:Psuf_059680"/>
<protein>
    <submittedName>
        <fullName evidence="6">Aminotransferase class V</fullName>
    </submittedName>
</protein>
<gene>
    <name evidence="6" type="ORF">Psuf_059680</name>
</gene>
<feature type="domain" description="Aminotransferase class V" evidence="5">
    <location>
        <begin position="44"/>
        <end position="356"/>
    </location>
</feature>
<evidence type="ECO:0000313" key="6">
    <source>
        <dbReference type="EMBL" id="BCB88655.1"/>
    </source>
</evidence>
<dbReference type="RefSeq" id="WP_197946021.1">
    <property type="nucleotide sequence ID" value="NZ_AP022871.1"/>
</dbReference>
<keyword evidence="6" id="KW-0032">Aminotransferase</keyword>
<reference evidence="6 7" key="1">
    <citation type="submission" date="2020-03" db="EMBL/GenBank/DDBJ databases">
        <title>Whole genome shotgun sequence of Phytohabitans suffuscus NBRC 105367.</title>
        <authorList>
            <person name="Komaki H."/>
            <person name="Tamura T."/>
        </authorList>
    </citation>
    <scope>NUCLEOTIDE SEQUENCE [LARGE SCALE GENOMIC DNA]</scope>
    <source>
        <strain evidence="6 7">NBRC 105367</strain>
    </source>
</reference>
<dbReference type="PROSITE" id="PS00595">
    <property type="entry name" value="AA_TRANSFER_CLASS_5"/>
    <property type="match status" value="1"/>
</dbReference>
<evidence type="ECO:0000256" key="2">
    <source>
        <dbReference type="ARBA" id="ARBA00022898"/>
    </source>
</evidence>
<evidence type="ECO:0000256" key="4">
    <source>
        <dbReference type="RuleBase" id="RU004504"/>
    </source>
</evidence>
<dbReference type="InterPro" id="IPR000192">
    <property type="entry name" value="Aminotrans_V_dom"/>
</dbReference>
<dbReference type="InterPro" id="IPR015422">
    <property type="entry name" value="PyrdxlP-dep_Trfase_small"/>
</dbReference>
<dbReference type="AlphaFoldDB" id="A0A6F8YR36"/>
<proteinExistence type="inferred from homology"/>
<organism evidence="6 7">
    <name type="scientific">Phytohabitans suffuscus</name>
    <dbReference type="NCBI Taxonomy" id="624315"/>
    <lineage>
        <taxon>Bacteria</taxon>
        <taxon>Bacillati</taxon>
        <taxon>Actinomycetota</taxon>
        <taxon>Actinomycetes</taxon>
        <taxon>Micromonosporales</taxon>
        <taxon>Micromonosporaceae</taxon>
    </lineage>
</organism>
<evidence type="ECO:0000256" key="3">
    <source>
        <dbReference type="RuleBase" id="RU004075"/>
    </source>
</evidence>
<reference evidence="6 7" key="2">
    <citation type="submission" date="2020-03" db="EMBL/GenBank/DDBJ databases">
        <authorList>
            <person name="Ichikawa N."/>
            <person name="Kimura A."/>
            <person name="Kitahashi Y."/>
            <person name="Uohara A."/>
        </authorList>
    </citation>
    <scope>NUCLEOTIDE SEQUENCE [LARGE SCALE GENOMIC DNA]</scope>
    <source>
        <strain evidence="6 7">NBRC 105367</strain>
    </source>
</reference>
<dbReference type="InterPro" id="IPR015424">
    <property type="entry name" value="PyrdxlP-dep_Trfase"/>
</dbReference>
<dbReference type="Gene3D" id="3.90.1150.10">
    <property type="entry name" value="Aspartate Aminotransferase, domain 1"/>
    <property type="match status" value="1"/>
</dbReference>
<dbReference type="PANTHER" id="PTHR43092:SF2">
    <property type="entry name" value="HERCYNYLCYSTEINE SULFOXIDE LYASE"/>
    <property type="match status" value="1"/>
</dbReference>
<evidence type="ECO:0000259" key="5">
    <source>
        <dbReference type="Pfam" id="PF00266"/>
    </source>
</evidence>
<keyword evidence="6" id="KW-0808">Transferase</keyword>
<dbReference type="Proteomes" id="UP000503011">
    <property type="component" value="Chromosome"/>
</dbReference>
<dbReference type="SUPFAM" id="SSF53383">
    <property type="entry name" value="PLP-dependent transferases"/>
    <property type="match status" value="1"/>
</dbReference>
<dbReference type="InterPro" id="IPR020578">
    <property type="entry name" value="Aminotrans_V_PyrdxlP_BS"/>
</dbReference>
<dbReference type="PANTHER" id="PTHR43092">
    <property type="entry name" value="L-CYSTEINE DESULFHYDRASE"/>
    <property type="match status" value="1"/>
</dbReference>
<keyword evidence="2" id="KW-0663">Pyridoxal phosphate</keyword>
<evidence type="ECO:0000256" key="1">
    <source>
        <dbReference type="ARBA" id="ARBA00001933"/>
    </source>
</evidence>
<comment type="cofactor">
    <cofactor evidence="1 4">
        <name>pyridoxal 5'-phosphate</name>
        <dbReference type="ChEBI" id="CHEBI:597326"/>
    </cofactor>
</comment>
<evidence type="ECO:0000313" key="7">
    <source>
        <dbReference type="Proteomes" id="UP000503011"/>
    </source>
</evidence>
<sequence length="400" mass="43609">MPTDTQTLRHPASGEFPAVDWAAARDLMLLDPTVTYLNAGSIGPLPRTVFEQVSGYRRHLAAEPVDFQLRRLPPLLSAARERLARYLDGDPRQLVLTTNVTGAVNLVASGLSLASPGEILLTDQEYGPMRECWQRAAQRQGLAVKVLRLPRDPAGPDEIAAAAAAAMSARTRMFFFSHVISATGLVMPVHQLCDLAAARGITTVVDGAHGPAFTDLDLADLPCDYYAGSAHKWLLAPVGTGFLHCGPGALERLEPMQVSWGYRQPLRRFEVEGTRDICPWLVLPEATDVQAGIGPPRVMARMRELAGQVRERLTGRRGLIPVTPDHPALSGGMTAFALPVGTDAAALSLGLWERFRVDVAVIEDPRRPLIRVSTHFFNTTDDIERLAEALESLLRGVRTR</sequence>
<dbReference type="GO" id="GO:0008483">
    <property type="term" value="F:transaminase activity"/>
    <property type="evidence" value="ECO:0007669"/>
    <property type="project" value="UniProtKB-KW"/>
</dbReference>
<name>A0A6F8YR36_9ACTN</name>
<dbReference type="EMBL" id="AP022871">
    <property type="protein sequence ID" value="BCB88655.1"/>
    <property type="molecule type" value="Genomic_DNA"/>
</dbReference>